<dbReference type="OrthoDB" id="10542132at2759"/>
<evidence type="ECO:0000313" key="3">
    <source>
        <dbReference type="EMBL" id="KAF2805482.1"/>
    </source>
</evidence>
<feature type="coiled-coil region" evidence="1">
    <location>
        <begin position="159"/>
        <end position="193"/>
    </location>
</feature>
<dbReference type="Proteomes" id="UP000504636">
    <property type="component" value="Unplaced"/>
</dbReference>
<dbReference type="GeneID" id="54463214"/>
<keyword evidence="4" id="KW-1185">Reference proteome</keyword>
<reference evidence="5" key="3">
    <citation type="submission" date="2025-04" db="UniProtKB">
        <authorList>
            <consortium name="RefSeq"/>
        </authorList>
    </citation>
    <scope>IDENTIFICATION</scope>
    <source>
        <strain evidence="5">CBS 304.34</strain>
    </source>
</reference>
<feature type="region of interest" description="Disordered" evidence="2">
    <location>
        <begin position="1"/>
        <end position="39"/>
    </location>
</feature>
<reference evidence="3 5" key="1">
    <citation type="journal article" date="2020" name="Stud. Mycol.">
        <title>101 Dothideomycetes genomes: a test case for predicting lifestyles and emergence of pathogens.</title>
        <authorList>
            <person name="Haridas S."/>
            <person name="Albert R."/>
            <person name="Binder M."/>
            <person name="Bloem J."/>
            <person name="Labutti K."/>
            <person name="Salamov A."/>
            <person name="Andreopoulos B."/>
            <person name="Baker S."/>
            <person name="Barry K."/>
            <person name="Bills G."/>
            <person name="Bluhm B."/>
            <person name="Cannon C."/>
            <person name="Castanera R."/>
            <person name="Culley D."/>
            <person name="Daum C."/>
            <person name="Ezra D."/>
            <person name="Gonzalez J."/>
            <person name="Henrissat B."/>
            <person name="Kuo A."/>
            <person name="Liang C."/>
            <person name="Lipzen A."/>
            <person name="Lutzoni F."/>
            <person name="Magnuson J."/>
            <person name="Mondo S."/>
            <person name="Nolan M."/>
            <person name="Ohm R."/>
            <person name="Pangilinan J."/>
            <person name="Park H.-J."/>
            <person name="Ramirez L."/>
            <person name="Alfaro M."/>
            <person name="Sun H."/>
            <person name="Tritt A."/>
            <person name="Yoshinaga Y."/>
            <person name="Zwiers L.-H."/>
            <person name="Turgeon B."/>
            <person name="Goodwin S."/>
            <person name="Spatafora J."/>
            <person name="Crous P."/>
            <person name="Grigoriev I."/>
        </authorList>
    </citation>
    <scope>NUCLEOTIDE SEQUENCE</scope>
    <source>
        <strain evidence="3 5">CBS 304.34</strain>
    </source>
</reference>
<dbReference type="RefSeq" id="XP_033572446.1">
    <property type="nucleotide sequence ID" value="XM_033722321.1"/>
</dbReference>
<name>A0A6A6Y9I5_9PEZI</name>
<dbReference type="AlphaFoldDB" id="A0A6A6Y9I5"/>
<organism evidence="3">
    <name type="scientific">Mytilinidion resinicola</name>
    <dbReference type="NCBI Taxonomy" id="574789"/>
    <lineage>
        <taxon>Eukaryota</taxon>
        <taxon>Fungi</taxon>
        <taxon>Dikarya</taxon>
        <taxon>Ascomycota</taxon>
        <taxon>Pezizomycotina</taxon>
        <taxon>Dothideomycetes</taxon>
        <taxon>Pleosporomycetidae</taxon>
        <taxon>Mytilinidiales</taxon>
        <taxon>Mytilinidiaceae</taxon>
        <taxon>Mytilinidion</taxon>
    </lineage>
</organism>
<evidence type="ECO:0000313" key="5">
    <source>
        <dbReference type="RefSeq" id="XP_033572446.1"/>
    </source>
</evidence>
<evidence type="ECO:0000256" key="1">
    <source>
        <dbReference type="SAM" id="Coils"/>
    </source>
</evidence>
<feature type="compositionally biased region" description="Basic and acidic residues" evidence="2">
    <location>
        <begin position="1"/>
        <end position="15"/>
    </location>
</feature>
<keyword evidence="1" id="KW-0175">Coiled coil</keyword>
<gene>
    <name evidence="3 5" type="ORF">BDZ99DRAFT_480202</name>
</gene>
<sequence>MDFGDGRDIADKELPHLASGADNPSNERHEKVGNQSQELEEIADDAKWVEEMLAEIAKVEEELNRIESLIPQAQDPVSSHHAQVSTGSTMEPPHDIDEAYKCLATLIEEHNSLIAQYKEHVEESQSMHQRREQMAKIRREIVQTLQEMHAYGHVPEHKLQEIQQTIDQLDKEHKEMDQRLDEAVREIEEIGGRLDQIHALKEVQIKYLEAQVPVSRELENSSAAAGASAITLGQ</sequence>
<reference evidence="5" key="2">
    <citation type="submission" date="2020-04" db="EMBL/GenBank/DDBJ databases">
        <authorList>
            <consortium name="NCBI Genome Project"/>
        </authorList>
    </citation>
    <scope>NUCLEOTIDE SEQUENCE</scope>
    <source>
        <strain evidence="5">CBS 304.34</strain>
    </source>
</reference>
<accession>A0A6A6Y9I5</accession>
<evidence type="ECO:0000256" key="2">
    <source>
        <dbReference type="SAM" id="MobiDB-lite"/>
    </source>
</evidence>
<proteinExistence type="predicted"/>
<dbReference type="EMBL" id="MU003709">
    <property type="protein sequence ID" value="KAF2805482.1"/>
    <property type="molecule type" value="Genomic_DNA"/>
</dbReference>
<protein>
    <submittedName>
        <fullName evidence="3 5">Uncharacterized protein</fullName>
    </submittedName>
</protein>
<evidence type="ECO:0000313" key="4">
    <source>
        <dbReference type="Proteomes" id="UP000504636"/>
    </source>
</evidence>